<reference evidence="3" key="1">
    <citation type="submission" date="2021-01" db="EMBL/GenBank/DDBJ databases">
        <title>Whole genome shotgun sequence of Planosporangium mesophilum NBRC 109066.</title>
        <authorList>
            <person name="Komaki H."/>
            <person name="Tamura T."/>
        </authorList>
    </citation>
    <scope>NUCLEOTIDE SEQUENCE</scope>
    <source>
        <strain evidence="3">NBRC 109066</strain>
    </source>
</reference>
<dbReference type="Pfam" id="PF13690">
    <property type="entry name" value="CheX"/>
    <property type="match status" value="1"/>
</dbReference>
<name>A0A8J3TH24_9ACTN</name>
<dbReference type="GO" id="GO:0006935">
    <property type="term" value="P:chemotaxis"/>
    <property type="evidence" value="ECO:0007669"/>
    <property type="project" value="UniProtKB-KW"/>
</dbReference>
<keyword evidence="4" id="KW-1185">Reference proteome</keyword>
<evidence type="ECO:0000313" key="3">
    <source>
        <dbReference type="EMBL" id="GII26139.1"/>
    </source>
</evidence>
<dbReference type="PANTHER" id="PTHR39452:SF1">
    <property type="entry name" value="CHEY-P PHOSPHATASE CHEX"/>
    <property type="match status" value="1"/>
</dbReference>
<keyword evidence="1" id="KW-0145">Chemotaxis</keyword>
<sequence length="155" mass="16023">MTGNAPTDEDLFAIAEQVWSSYLDLEGTSPLIQMPRTKPSSDVSASVSVTGAWRGHVVVSCTMPAARSAAAALLGIELDEATEDDVTDALGELANIIGGNVKSLMPEPSALSLPVVLVNGSPGWPSASEVCQLNGEWLGESVAVQVLESTNEKGA</sequence>
<dbReference type="Proteomes" id="UP000599074">
    <property type="component" value="Unassembled WGS sequence"/>
</dbReference>
<feature type="domain" description="Chemotaxis phosphatase CheX-like" evidence="2">
    <location>
        <begin position="43"/>
        <end position="120"/>
    </location>
</feature>
<dbReference type="InterPro" id="IPR028976">
    <property type="entry name" value="CheC-like_sf"/>
</dbReference>
<dbReference type="InterPro" id="IPR038756">
    <property type="entry name" value="CheX-like"/>
</dbReference>
<evidence type="ECO:0000259" key="2">
    <source>
        <dbReference type="Pfam" id="PF13690"/>
    </source>
</evidence>
<dbReference type="RefSeq" id="WP_168117995.1">
    <property type="nucleotide sequence ID" value="NZ_BOON01000067.1"/>
</dbReference>
<organism evidence="3 4">
    <name type="scientific">Planosporangium mesophilum</name>
    <dbReference type="NCBI Taxonomy" id="689768"/>
    <lineage>
        <taxon>Bacteria</taxon>
        <taxon>Bacillati</taxon>
        <taxon>Actinomycetota</taxon>
        <taxon>Actinomycetes</taxon>
        <taxon>Micromonosporales</taxon>
        <taxon>Micromonosporaceae</taxon>
        <taxon>Planosporangium</taxon>
    </lineage>
</organism>
<evidence type="ECO:0000256" key="1">
    <source>
        <dbReference type="ARBA" id="ARBA00022500"/>
    </source>
</evidence>
<proteinExistence type="predicted"/>
<protein>
    <recommendedName>
        <fullName evidence="2">Chemotaxis phosphatase CheX-like domain-containing protein</fullName>
    </recommendedName>
</protein>
<dbReference type="AlphaFoldDB" id="A0A8J3TH24"/>
<dbReference type="Gene3D" id="3.40.1550.10">
    <property type="entry name" value="CheC-like"/>
    <property type="match status" value="1"/>
</dbReference>
<dbReference type="EMBL" id="BOON01000067">
    <property type="protein sequence ID" value="GII26139.1"/>
    <property type="molecule type" value="Genomic_DNA"/>
</dbReference>
<comment type="caution">
    <text evidence="3">The sequence shown here is derived from an EMBL/GenBank/DDBJ whole genome shotgun (WGS) entry which is preliminary data.</text>
</comment>
<dbReference type="InterPro" id="IPR028051">
    <property type="entry name" value="CheX-like_dom"/>
</dbReference>
<dbReference type="PANTHER" id="PTHR39452">
    <property type="entry name" value="CHEY-P PHOSPHATASE CHEX"/>
    <property type="match status" value="1"/>
</dbReference>
<evidence type="ECO:0000313" key="4">
    <source>
        <dbReference type="Proteomes" id="UP000599074"/>
    </source>
</evidence>
<gene>
    <name evidence="3" type="ORF">Pme01_57360</name>
</gene>
<accession>A0A8J3TH24</accession>
<dbReference type="SUPFAM" id="SSF103039">
    <property type="entry name" value="CheC-like"/>
    <property type="match status" value="1"/>
</dbReference>